<feature type="transmembrane region" description="Helical" evidence="1">
    <location>
        <begin position="384"/>
        <end position="401"/>
    </location>
</feature>
<dbReference type="AlphaFoldDB" id="A0A1I3KUK4"/>
<dbReference type="EMBL" id="FORO01000005">
    <property type="protein sequence ID" value="SFI76172.1"/>
    <property type="molecule type" value="Genomic_DNA"/>
</dbReference>
<name>A0A1I3KUK4_9EURY</name>
<dbReference type="PANTHER" id="PTHR41983:SF2">
    <property type="entry name" value="SHORT-CHAIN FATTY ACID TRANSPORTER-RELATED"/>
    <property type="match status" value="1"/>
</dbReference>
<feature type="transmembrane region" description="Helical" evidence="1">
    <location>
        <begin position="215"/>
        <end position="237"/>
    </location>
</feature>
<feature type="transmembrane region" description="Helical" evidence="1">
    <location>
        <begin position="157"/>
        <end position="178"/>
    </location>
</feature>
<keyword evidence="1" id="KW-0812">Transmembrane</keyword>
<dbReference type="OMA" id="YSGFVIW"/>
<evidence type="ECO:0000313" key="2">
    <source>
        <dbReference type="EMBL" id="SFI76172.1"/>
    </source>
</evidence>
<feature type="transmembrane region" description="Helical" evidence="1">
    <location>
        <begin position="78"/>
        <end position="98"/>
    </location>
</feature>
<reference evidence="2 3" key="1">
    <citation type="submission" date="2016-10" db="EMBL/GenBank/DDBJ databases">
        <authorList>
            <person name="de Groot N.N."/>
        </authorList>
    </citation>
    <scope>NUCLEOTIDE SEQUENCE [LARGE SCALE GENOMIC DNA]</scope>
    <source>
        <strain evidence="2 3">SP2</strain>
    </source>
</reference>
<dbReference type="OrthoDB" id="296827at2157"/>
<dbReference type="PANTHER" id="PTHR41983">
    <property type="entry name" value="SHORT-CHAIN FATTY ACID TRANSPORTER-RELATED"/>
    <property type="match status" value="1"/>
</dbReference>
<feature type="transmembrane region" description="Helical" evidence="1">
    <location>
        <begin position="30"/>
        <end position="48"/>
    </location>
</feature>
<sequence length="491" mass="52382">MSTGASQSGTVERVGYRLANTVERWMPSPFLFAIVLTYLVFAAALVLGQLELIEEPATGAAAGPFDLIEHWYDGFWEFLEFAMQMTLILMTGFALAYHPRANDLLVRLAKVPNTGPQAVVLVAVFAMAVAWIHWGFSLILGAIFAREMGKVAYQNGIDVHYPLLALSGYMGLGLTWHWGLSGSAPLLLTDASQVGEGTAFHMVPEEGIPLSQTIVHGYGITLTVLSIVFAALVLYFITPSGERSRDITEYIPESELFDTASDGGEAVDVASESSAPPTPAERLDNSLLLGSLIGLTGFGYVIYLLVTHGVDALNLNVVNFGFLMAGLLIWTNPSAYRDKFGEAATAAAGVILLFPFFAGIQGIMAGSGLAAEIADVMIGLATESTFPVIAWLTAAIVNAFVPSGGGEWIILGPPVLEAANGLGVDLGHATMAYAVGDAHTNLLNPFWAIPLLAITRIKAREMFGYAIVLLLALFPFLAAVLYLLPYEALAF</sequence>
<feature type="transmembrane region" description="Helical" evidence="1">
    <location>
        <begin position="343"/>
        <end position="364"/>
    </location>
</feature>
<proteinExistence type="predicted"/>
<keyword evidence="1" id="KW-0472">Membrane</keyword>
<feature type="transmembrane region" description="Helical" evidence="1">
    <location>
        <begin position="312"/>
        <end position="331"/>
    </location>
</feature>
<feature type="transmembrane region" description="Helical" evidence="1">
    <location>
        <begin position="118"/>
        <end position="145"/>
    </location>
</feature>
<dbReference type="Pfam" id="PF02667">
    <property type="entry name" value="SCFA_trans"/>
    <property type="match status" value="1"/>
</dbReference>
<evidence type="ECO:0000313" key="3">
    <source>
        <dbReference type="Proteomes" id="UP000182829"/>
    </source>
</evidence>
<dbReference type="Proteomes" id="UP000182829">
    <property type="component" value="Unassembled WGS sequence"/>
</dbReference>
<protein>
    <submittedName>
        <fullName evidence="2">Short-chain fatty acids transporter</fullName>
    </submittedName>
</protein>
<dbReference type="GO" id="GO:0005886">
    <property type="term" value="C:plasma membrane"/>
    <property type="evidence" value="ECO:0007669"/>
    <property type="project" value="TreeGrafter"/>
</dbReference>
<dbReference type="RefSeq" id="WP_005575536.1">
    <property type="nucleotide sequence ID" value="NZ_FORO01000005.1"/>
</dbReference>
<evidence type="ECO:0000256" key="1">
    <source>
        <dbReference type="SAM" id="Phobius"/>
    </source>
</evidence>
<keyword evidence="1" id="KW-1133">Transmembrane helix</keyword>
<feature type="transmembrane region" description="Helical" evidence="1">
    <location>
        <begin position="287"/>
        <end position="306"/>
    </location>
</feature>
<organism evidence="2 3">
    <name type="scientific">Natronobacterium gregoryi</name>
    <dbReference type="NCBI Taxonomy" id="44930"/>
    <lineage>
        <taxon>Archaea</taxon>
        <taxon>Methanobacteriati</taxon>
        <taxon>Methanobacteriota</taxon>
        <taxon>Stenosarchaea group</taxon>
        <taxon>Halobacteria</taxon>
        <taxon>Halobacteriales</taxon>
        <taxon>Natrialbaceae</taxon>
        <taxon>Natronobacterium</taxon>
    </lineage>
</organism>
<dbReference type="InterPro" id="IPR006160">
    <property type="entry name" value="SCFA_transpt_AtoE"/>
</dbReference>
<accession>A0A1I3KUK4</accession>
<dbReference type="GeneID" id="14207186"/>
<feature type="transmembrane region" description="Helical" evidence="1">
    <location>
        <begin position="462"/>
        <end position="484"/>
    </location>
</feature>
<gene>
    <name evidence="2" type="ORF">SAMN05443661_10523</name>
</gene>